<dbReference type="RefSeq" id="XP_031862403.2">
    <property type="nucleotide sequence ID" value="XM_032003081.2"/>
</dbReference>
<evidence type="ECO:0000256" key="1">
    <source>
        <dbReference type="SAM" id="Phobius"/>
    </source>
</evidence>
<protein>
    <submittedName>
        <fullName evidence="3">Uncharacterized protein</fullName>
    </submittedName>
</protein>
<evidence type="ECO:0000313" key="3">
    <source>
        <dbReference type="EMBL" id="WWD17070.1"/>
    </source>
</evidence>
<sequence length="189" mass="20082">MIFSSPLFVLLQPILLCLFLPFTLTFVKAATTNEECVDNCSIWSVKLGYCRGVYPYTPALQTNETYTNEFLQCLCQGQGATDRLESENNNMTYAASFCMGCDSTPKEVKANLGDLLDLCAVQAANGTAGNATTFTPFGYDTSQHASSNGSTTSGSQRSSFIGSEIGMSGIGMLLVGLAGWLGLSLVTLG</sequence>
<dbReference type="AlphaFoldDB" id="A0AAJ8LGT9"/>
<keyword evidence="1" id="KW-0812">Transmembrane</keyword>
<name>A0AAJ8LGT9_9TREE</name>
<evidence type="ECO:0000256" key="2">
    <source>
        <dbReference type="SAM" id="SignalP"/>
    </source>
</evidence>
<feature type="transmembrane region" description="Helical" evidence="1">
    <location>
        <begin position="165"/>
        <end position="188"/>
    </location>
</feature>
<dbReference type="EMBL" id="CP144053">
    <property type="protein sequence ID" value="WWD17070.1"/>
    <property type="molecule type" value="Genomic_DNA"/>
</dbReference>
<accession>A0AAJ8LGT9</accession>
<reference evidence="3" key="2">
    <citation type="submission" date="2024-01" db="EMBL/GenBank/DDBJ databases">
        <title>Comparative genomics of Cryptococcus and Kwoniella reveals pathogenesis evolution and contrasting modes of karyotype evolution via chromosome fusion or intercentromeric recombination.</title>
        <authorList>
            <person name="Coelho M.A."/>
            <person name="David-Palma M."/>
            <person name="Shea T."/>
            <person name="Bowers K."/>
            <person name="McGinley-Smith S."/>
            <person name="Mohammad A.W."/>
            <person name="Gnirke A."/>
            <person name="Yurkov A.M."/>
            <person name="Nowrousian M."/>
            <person name="Sun S."/>
            <person name="Cuomo C.A."/>
            <person name="Heitman J."/>
        </authorList>
    </citation>
    <scope>NUCLEOTIDE SEQUENCE</scope>
    <source>
        <strain evidence="3">CBS 12478</strain>
    </source>
</reference>
<feature type="signal peptide" evidence="2">
    <location>
        <begin position="1"/>
        <end position="29"/>
    </location>
</feature>
<keyword evidence="1" id="KW-0472">Membrane</keyword>
<organism evidence="3 4">
    <name type="scientific">Kwoniella shandongensis</name>
    <dbReference type="NCBI Taxonomy" id="1734106"/>
    <lineage>
        <taxon>Eukaryota</taxon>
        <taxon>Fungi</taxon>
        <taxon>Dikarya</taxon>
        <taxon>Basidiomycota</taxon>
        <taxon>Agaricomycotina</taxon>
        <taxon>Tremellomycetes</taxon>
        <taxon>Tremellales</taxon>
        <taxon>Cryptococcaceae</taxon>
        <taxon>Kwoniella</taxon>
    </lineage>
</organism>
<proteinExistence type="predicted"/>
<keyword evidence="2" id="KW-0732">Signal</keyword>
<dbReference type="KEGG" id="ksn:43587200"/>
<dbReference type="Proteomes" id="UP000322225">
    <property type="component" value="Chromosome 3"/>
</dbReference>
<keyword evidence="1" id="KW-1133">Transmembrane helix</keyword>
<dbReference type="GeneID" id="43587200"/>
<keyword evidence="4" id="KW-1185">Reference proteome</keyword>
<feature type="chain" id="PRO_5042612371" evidence="2">
    <location>
        <begin position="30"/>
        <end position="189"/>
    </location>
</feature>
<reference evidence="3" key="1">
    <citation type="submission" date="2017-08" db="EMBL/GenBank/DDBJ databases">
        <authorList>
            <person name="Cuomo C."/>
            <person name="Billmyre B."/>
            <person name="Heitman J."/>
        </authorList>
    </citation>
    <scope>NUCLEOTIDE SEQUENCE</scope>
    <source>
        <strain evidence="3">CBS 12478</strain>
    </source>
</reference>
<evidence type="ECO:0000313" key="4">
    <source>
        <dbReference type="Proteomes" id="UP000322225"/>
    </source>
</evidence>
<gene>
    <name evidence="3" type="ORF">CI109_101507</name>
</gene>